<feature type="signal peptide" evidence="1">
    <location>
        <begin position="1"/>
        <end position="21"/>
    </location>
</feature>
<protein>
    <submittedName>
        <fullName evidence="2">Adenosine deaminase</fullName>
    </submittedName>
</protein>
<feature type="chain" id="PRO_5037837799" evidence="1">
    <location>
        <begin position="22"/>
        <end position="120"/>
    </location>
</feature>
<evidence type="ECO:0000313" key="2">
    <source>
        <dbReference type="EMBL" id="QTH65264.1"/>
    </source>
</evidence>
<dbReference type="EMBL" id="CP072110">
    <property type="protein sequence ID" value="QTH65264.1"/>
    <property type="molecule type" value="Genomic_DNA"/>
</dbReference>
<gene>
    <name evidence="2" type="ORF">J1N51_03200</name>
</gene>
<keyword evidence="3" id="KW-1185">Reference proteome</keyword>
<dbReference type="KEGG" id="psym:J1N51_03200"/>
<reference evidence="2" key="1">
    <citation type="submission" date="2021-03" db="EMBL/GenBank/DDBJ databases">
        <title>Description of Psychrosphaera ytuae sp. nov. isolated from deep sea sediment of South China Sea.</title>
        <authorList>
            <person name="Zhang J."/>
            <person name="Xu X.-D."/>
        </authorList>
    </citation>
    <scope>NUCLEOTIDE SEQUENCE</scope>
    <source>
        <strain evidence="2">MTZ26</strain>
    </source>
</reference>
<sequence>MKALSLASVLAVSTLSGCATIATENNQNINVVTSNGKNVQVTVEGKTFQAPGLIQVTRDGSEKVITTSAEGCAASTAVTKKIEPMFFGNVIIGGVLGSSTDAGTGKMWNYAETVSIACTE</sequence>
<dbReference type="AlphaFoldDB" id="A0A975HLE1"/>
<dbReference type="PROSITE" id="PS51257">
    <property type="entry name" value="PROKAR_LIPOPROTEIN"/>
    <property type="match status" value="1"/>
</dbReference>
<accession>A0A975HLE1</accession>
<dbReference type="Proteomes" id="UP000682739">
    <property type="component" value="Chromosome"/>
</dbReference>
<evidence type="ECO:0000256" key="1">
    <source>
        <dbReference type="SAM" id="SignalP"/>
    </source>
</evidence>
<evidence type="ECO:0000313" key="3">
    <source>
        <dbReference type="Proteomes" id="UP000682739"/>
    </source>
</evidence>
<name>A0A975HLE1_9GAMM</name>
<proteinExistence type="predicted"/>
<organism evidence="2 3">
    <name type="scientific">Psychrosphaera ytuae</name>
    <dbReference type="NCBI Taxonomy" id="2820710"/>
    <lineage>
        <taxon>Bacteria</taxon>
        <taxon>Pseudomonadati</taxon>
        <taxon>Pseudomonadota</taxon>
        <taxon>Gammaproteobacteria</taxon>
        <taxon>Alteromonadales</taxon>
        <taxon>Pseudoalteromonadaceae</taxon>
        <taxon>Psychrosphaera</taxon>
    </lineage>
</organism>
<keyword evidence="1" id="KW-0732">Signal</keyword>